<feature type="domain" description="Polymerase beta nucleotidyltransferase" evidence="1">
    <location>
        <begin position="9"/>
        <end position="103"/>
    </location>
</feature>
<evidence type="ECO:0000313" key="3">
    <source>
        <dbReference type="Proteomes" id="UP000596092"/>
    </source>
</evidence>
<evidence type="ECO:0000259" key="1">
    <source>
        <dbReference type="Pfam" id="PF18765"/>
    </source>
</evidence>
<organism evidence="2 3">
    <name type="scientific">Desulfobulbus oligotrophicus</name>
    <dbReference type="NCBI Taxonomy" id="1909699"/>
    <lineage>
        <taxon>Bacteria</taxon>
        <taxon>Pseudomonadati</taxon>
        <taxon>Thermodesulfobacteriota</taxon>
        <taxon>Desulfobulbia</taxon>
        <taxon>Desulfobulbales</taxon>
        <taxon>Desulfobulbaceae</taxon>
        <taxon>Desulfobulbus</taxon>
    </lineage>
</organism>
<dbReference type="InterPro" id="IPR043519">
    <property type="entry name" value="NT_sf"/>
</dbReference>
<gene>
    <name evidence="2" type="ORF">HP555_08500</name>
</gene>
<dbReference type="CDD" id="cd05403">
    <property type="entry name" value="NT_KNTase_like"/>
    <property type="match status" value="1"/>
</dbReference>
<keyword evidence="2" id="KW-0808">Transferase</keyword>
<dbReference type="KEGG" id="dog:HP555_08500"/>
<dbReference type="AlphaFoldDB" id="A0A7T6AQK9"/>
<evidence type="ECO:0000313" key="2">
    <source>
        <dbReference type="EMBL" id="QQG65903.1"/>
    </source>
</evidence>
<dbReference type="Pfam" id="PF18765">
    <property type="entry name" value="Polbeta"/>
    <property type="match status" value="1"/>
</dbReference>
<dbReference type="EMBL" id="CP054140">
    <property type="protein sequence ID" value="QQG65903.1"/>
    <property type="molecule type" value="Genomic_DNA"/>
</dbReference>
<proteinExistence type="predicted"/>
<dbReference type="NCBIfam" id="NF047752">
    <property type="entry name" value="MntA_antitoxin"/>
    <property type="match status" value="1"/>
</dbReference>
<sequence>MPTLEITAIRRILASEPNLEFAVLIGSRADNTHTPDSDWDFALQWQRDMDWLEQLARTETLRHGLANALMLPVTTVDCIDVPRASLAMRAEIAENGIVLTGEDGLPWQRFLRRTWRELEDHYWQEIYAH</sequence>
<dbReference type="InterPro" id="IPR041633">
    <property type="entry name" value="Polbeta"/>
</dbReference>
<dbReference type="Proteomes" id="UP000596092">
    <property type="component" value="Chromosome"/>
</dbReference>
<accession>A0A7T6AQK9</accession>
<dbReference type="Gene3D" id="3.30.460.10">
    <property type="entry name" value="Beta Polymerase, domain 2"/>
    <property type="match status" value="1"/>
</dbReference>
<protein>
    <submittedName>
        <fullName evidence="2">Nucleotidyltransferase domain-containing protein</fullName>
    </submittedName>
</protein>
<name>A0A7T6AQK9_9BACT</name>
<keyword evidence="3" id="KW-1185">Reference proteome</keyword>
<reference evidence="2 3" key="1">
    <citation type="submission" date="2020-05" db="EMBL/GenBank/DDBJ databases">
        <title>Complete genome of Desulfobulbus oligotrophicus.</title>
        <authorList>
            <person name="Podar M."/>
        </authorList>
    </citation>
    <scope>NUCLEOTIDE SEQUENCE [LARGE SCALE GENOMIC DNA]</scope>
    <source>
        <strain evidence="2 3">Prop6</strain>
    </source>
</reference>
<dbReference type="GO" id="GO:0016740">
    <property type="term" value="F:transferase activity"/>
    <property type="evidence" value="ECO:0007669"/>
    <property type="project" value="UniProtKB-KW"/>
</dbReference>
<dbReference type="SUPFAM" id="SSF81301">
    <property type="entry name" value="Nucleotidyltransferase"/>
    <property type="match status" value="1"/>
</dbReference>
<dbReference type="RefSeq" id="WP_199261513.1">
    <property type="nucleotide sequence ID" value="NZ_CP054140.1"/>
</dbReference>